<dbReference type="EMBL" id="MU155330">
    <property type="protein sequence ID" value="KAF9475491.1"/>
    <property type="molecule type" value="Genomic_DNA"/>
</dbReference>
<proteinExistence type="predicted"/>
<sequence length="155" mass="17778">MSITSPGWCQSMRSRGISPWLWLFLLPCTSSLPSITHHSCATQHRLAVTCPVQTSSKVYCSFTFFLLSTQASLRVHASLHPEHISLSWASTFTVIHRSTRRTQPLCHCAMHDTIYARSAFGWMCRSAYASTSIFYRFHQWLRILFPHLGSHTYLL</sequence>
<dbReference type="Proteomes" id="UP000807469">
    <property type="component" value="Unassembled WGS sequence"/>
</dbReference>
<protein>
    <recommendedName>
        <fullName evidence="4">Secreted protein</fullName>
    </recommendedName>
</protein>
<gene>
    <name evidence="2" type="ORF">BDN70DRAFT_248725</name>
</gene>
<feature type="chain" id="PRO_5040283745" description="Secreted protein" evidence="1">
    <location>
        <begin position="32"/>
        <end position="155"/>
    </location>
</feature>
<name>A0A9P6CQ74_9AGAR</name>
<evidence type="ECO:0000313" key="3">
    <source>
        <dbReference type="Proteomes" id="UP000807469"/>
    </source>
</evidence>
<keyword evidence="3" id="KW-1185">Reference proteome</keyword>
<evidence type="ECO:0008006" key="4">
    <source>
        <dbReference type="Google" id="ProtNLM"/>
    </source>
</evidence>
<accession>A0A9P6CQ74</accession>
<reference evidence="2" key="1">
    <citation type="submission" date="2020-11" db="EMBL/GenBank/DDBJ databases">
        <authorList>
            <consortium name="DOE Joint Genome Institute"/>
            <person name="Ahrendt S."/>
            <person name="Riley R."/>
            <person name="Andreopoulos W."/>
            <person name="Labutti K."/>
            <person name="Pangilinan J."/>
            <person name="Ruiz-Duenas F.J."/>
            <person name="Barrasa J.M."/>
            <person name="Sanchez-Garcia M."/>
            <person name="Camarero S."/>
            <person name="Miyauchi S."/>
            <person name="Serrano A."/>
            <person name="Linde D."/>
            <person name="Babiker R."/>
            <person name="Drula E."/>
            <person name="Ayuso-Fernandez I."/>
            <person name="Pacheco R."/>
            <person name="Padilla G."/>
            <person name="Ferreira P."/>
            <person name="Barriuso J."/>
            <person name="Kellner H."/>
            <person name="Castanera R."/>
            <person name="Alfaro M."/>
            <person name="Ramirez L."/>
            <person name="Pisabarro A.G."/>
            <person name="Kuo A."/>
            <person name="Tritt A."/>
            <person name="Lipzen A."/>
            <person name="He G."/>
            <person name="Yan M."/>
            <person name="Ng V."/>
            <person name="Cullen D."/>
            <person name="Martin F."/>
            <person name="Rosso M.-N."/>
            <person name="Henrissat B."/>
            <person name="Hibbett D."/>
            <person name="Martinez A.T."/>
            <person name="Grigoriev I.V."/>
        </authorList>
    </citation>
    <scope>NUCLEOTIDE SEQUENCE</scope>
    <source>
        <strain evidence="2">CIRM-BRFM 674</strain>
    </source>
</reference>
<evidence type="ECO:0000256" key="1">
    <source>
        <dbReference type="SAM" id="SignalP"/>
    </source>
</evidence>
<evidence type="ECO:0000313" key="2">
    <source>
        <dbReference type="EMBL" id="KAF9475491.1"/>
    </source>
</evidence>
<feature type="signal peptide" evidence="1">
    <location>
        <begin position="1"/>
        <end position="31"/>
    </location>
</feature>
<organism evidence="2 3">
    <name type="scientific">Pholiota conissans</name>
    <dbReference type="NCBI Taxonomy" id="109636"/>
    <lineage>
        <taxon>Eukaryota</taxon>
        <taxon>Fungi</taxon>
        <taxon>Dikarya</taxon>
        <taxon>Basidiomycota</taxon>
        <taxon>Agaricomycotina</taxon>
        <taxon>Agaricomycetes</taxon>
        <taxon>Agaricomycetidae</taxon>
        <taxon>Agaricales</taxon>
        <taxon>Agaricineae</taxon>
        <taxon>Strophariaceae</taxon>
        <taxon>Pholiota</taxon>
    </lineage>
</organism>
<comment type="caution">
    <text evidence="2">The sequence shown here is derived from an EMBL/GenBank/DDBJ whole genome shotgun (WGS) entry which is preliminary data.</text>
</comment>
<keyword evidence="1" id="KW-0732">Signal</keyword>
<dbReference type="AlphaFoldDB" id="A0A9P6CQ74"/>